<gene>
    <name evidence="1" type="ORF">KUTeg_003426</name>
</gene>
<organism evidence="1 2">
    <name type="scientific">Tegillarca granosa</name>
    <name type="common">Malaysian cockle</name>
    <name type="synonym">Anadara granosa</name>
    <dbReference type="NCBI Taxonomy" id="220873"/>
    <lineage>
        <taxon>Eukaryota</taxon>
        <taxon>Metazoa</taxon>
        <taxon>Spiralia</taxon>
        <taxon>Lophotrochozoa</taxon>
        <taxon>Mollusca</taxon>
        <taxon>Bivalvia</taxon>
        <taxon>Autobranchia</taxon>
        <taxon>Pteriomorphia</taxon>
        <taxon>Arcoida</taxon>
        <taxon>Arcoidea</taxon>
        <taxon>Arcidae</taxon>
        <taxon>Tegillarca</taxon>
    </lineage>
</organism>
<proteinExistence type="predicted"/>
<dbReference type="Proteomes" id="UP001217089">
    <property type="component" value="Unassembled WGS sequence"/>
</dbReference>
<comment type="caution">
    <text evidence="1">The sequence shown here is derived from an EMBL/GenBank/DDBJ whole genome shotgun (WGS) entry which is preliminary data.</text>
</comment>
<name>A0ABQ9FM47_TEGGR</name>
<sequence>MVKLESQITDLNKLETDTDKAVESSTWLPIQMMCIPVKWFTASRLNHCRFYIMGEHFSRYLLYLAETKQRGEVITEQMYQKLFNLFLSMFGLLGNPVPPPENMQIRLKNVVSVPDVTISHAEKILALIKESCVDDIEPPKKTHKTCAEKTERHITDYLDEHIIGQIGGDLLVHLKATASSENKVLGIIVQETYVTFTYLEKREKSENKDEHYIMKFSEPYNYLNPKEREDLMEPLILLSLLQNNPKFLLL</sequence>
<dbReference type="EMBL" id="JARBDR010000214">
    <property type="protein sequence ID" value="KAJ8318335.1"/>
    <property type="molecule type" value="Genomic_DNA"/>
</dbReference>
<evidence type="ECO:0000313" key="2">
    <source>
        <dbReference type="Proteomes" id="UP001217089"/>
    </source>
</evidence>
<keyword evidence="2" id="KW-1185">Reference proteome</keyword>
<evidence type="ECO:0000313" key="1">
    <source>
        <dbReference type="EMBL" id="KAJ8318335.1"/>
    </source>
</evidence>
<protein>
    <submittedName>
        <fullName evidence="1">Uncharacterized protein</fullName>
    </submittedName>
</protein>
<reference evidence="1 2" key="1">
    <citation type="submission" date="2022-12" db="EMBL/GenBank/DDBJ databases">
        <title>Chromosome-level genome of Tegillarca granosa.</title>
        <authorList>
            <person name="Kim J."/>
        </authorList>
    </citation>
    <scope>NUCLEOTIDE SEQUENCE [LARGE SCALE GENOMIC DNA]</scope>
    <source>
        <strain evidence="1">Teg-2019</strain>
        <tissue evidence="1">Adductor muscle</tissue>
    </source>
</reference>
<accession>A0ABQ9FM47</accession>